<dbReference type="EC" id="3.1.1.103" evidence="2"/>
<dbReference type="EMBL" id="JBBAXC010000014">
    <property type="protein sequence ID" value="MEI5908557.1"/>
    <property type="molecule type" value="Genomic_DNA"/>
</dbReference>
<evidence type="ECO:0000313" key="2">
    <source>
        <dbReference type="EMBL" id="MEI5908557.1"/>
    </source>
</evidence>
<dbReference type="InterPro" id="IPR012338">
    <property type="entry name" value="Beta-lactam/transpept-like"/>
</dbReference>
<dbReference type="InterPro" id="IPR050789">
    <property type="entry name" value="Diverse_Enzym_Activities"/>
</dbReference>
<dbReference type="PANTHER" id="PTHR43283">
    <property type="entry name" value="BETA-LACTAMASE-RELATED"/>
    <property type="match status" value="1"/>
</dbReference>
<dbReference type="GO" id="GO:0016787">
    <property type="term" value="F:hydrolase activity"/>
    <property type="evidence" value="ECO:0007669"/>
    <property type="project" value="UniProtKB-KW"/>
</dbReference>
<evidence type="ECO:0000313" key="3">
    <source>
        <dbReference type="Proteomes" id="UP001312865"/>
    </source>
</evidence>
<accession>A0ABU8HGZ9</accession>
<proteinExistence type="predicted"/>
<dbReference type="SUPFAM" id="SSF56601">
    <property type="entry name" value="beta-lactamase/transpeptidase-like"/>
    <property type="match status" value="1"/>
</dbReference>
<comment type="caution">
    <text evidence="2">The sequence shown here is derived from an EMBL/GenBank/DDBJ whole genome shotgun (WGS) entry which is preliminary data.</text>
</comment>
<sequence>MSRTITKDVFKEITAYSEKTRKEMHASGGALVIIKDNEIVHEWYAGTHHFEKGAKNIDCSSQFNVYSTRVTYVGLAVAIAVYDGYLTLDDKISKYLTELDKEILGETTIRHLLTRCTGLKIQNKEVKRIFDVGTNIEGKRPDLLAKILKKATGKTVNQILTDQVFQPLGWKSTEWATEGKSTLVCDIHSPNSFPSLRIGSNDGDERNLYVSARELAFWGNLHLNKGYIGGKQIIPREVFELATTIQSPISVPSTLPKFGFFWWVKDPNVSCDYDELGTDLPEGSYQILGASGCSCLVIPKLNAVAVRMYNSLYTYENEHLDHIQDIHNFGNLAVSSLTMLSE</sequence>
<dbReference type="Proteomes" id="UP001312865">
    <property type="component" value="Unassembled WGS sequence"/>
</dbReference>
<dbReference type="PANTHER" id="PTHR43283:SF7">
    <property type="entry name" value="BETA-LACTAMASE-RELATED DOMAIN-CONTAINING PROTEIN"/>
    <property type="match status" value="1"/>
</dbReference>
<gene>
    <name evidence="2" type="ORF">WAK64_16035</name>
</gene>
<feature type="domain" description="Beta-lactamase-related" evidence="1">
    <location>
        <begin position="22"/>
        <end position="321"/>
    </location>
</feature>
<name>A0ABU8HGZ9_9BACI</name>
<keyword evidence="2" id="KW-0378">Hydrolase</keyword>
<evidence type="ECO:0000259" key="1">
    <source>
        <dbReference type="Pfam" id="PF00144"/>
    </source>
</evidence>
<keyword evidence="3" id="KW-1185">Reference proteome</keyword>
<organism evidence="2 3">
    <name type="scientific">Bacillus spongiae</name>
    <dbReference type="NCBI Taxonomy" id="2683610"/>
    <lineage>
        <taxon>Bacteria</taxon>
        <taxon>Bacillati</taxon>
        <taxon>Bacillota</taxon>
        <taxon>Bacilli</taxon>
        <taxon>Bacillales</taxon>
        <taxon>Bacillaceae</taxon>
        <taxon>Bacillus</taxon>
    </lineage>
</organism>
<protein>
    <submittedName>
        <fullName evidence="2">Serine hydrolase domain-containing protein</fullName>
        <ecNumber evidence="2">3.1.1.103</ecNumber>
    </submittedName>
</protein>
<dbReference type="InterPro" id="IPR001466">
    <property type="entry name" value="Beta-lactam-related"/>
</dbReference>
<dbReference type="RefSeq" id="WP_336588006.1">
    <property type="nucleotide sequence ID" value="NZ_JBBAXC010000014.1"/>
</dbReference>
<reference evidence="2 3" key="1">
    <citation type="journal article" date="2018" name="J. Microbiol.">
        <title>Bacillus spongiae sp. nov., isolated from sponge of Jeju Island.</title>
        <authorList>
            <person name="Lee G.E."/>
            <person name="Im W.T."/>
            <person name="Park J.S."/>
        </authorList>
    </citation>
    <scope>NUCLEOTIDE SEQUENCE [LARGE SCALE GENOMIC DNA]</scope>
    <source>
        <strain evidence="2 3">135PIL107-10</strain>
    </source>
</reference>
<dbReference type="Pfam" id="PF00144">
    <property type="entry name" value="Beta-lactamase"/>
    <property type="match status" value="1"/>
</dbReference>
<dbReference type="Gene3D" id="3.40.710.10">
    <property type="entry name" value="DD-peptidase/beta-lactamase superfamily"/>
    <property type="match status" value="1"/>
</dbReference>